<dbReference type="InterPro" id="IPR039421">
    <property type="entry name" value="Type_1_exporter"/>
</dbReference>
<dbReference type="Gene3D" id="1.20.1560.10">
    <property type="entry name" value="ABC transporter type 1, transmembrane domain"/>
    <property type="match status" value="1"/>
</dbReference>
<protein>
    <recommendedName>
        <fullName evidence="5">ABC transporter domain-containing protein</fullName>
    </recommendedName>
</protein>
<organism evidence="6 7">
    <name type="scientific">Photorhabdus thracensis</name>
    <dbReference type="NCBI Taxonomy" id="230089"/>
    <lineage>
        <taxon>Bacteria</taxon>
        <taxon>Pseudomonadati</taxon>
        <taxon>Pseudomonadota</taxon>
        <taxon>Gammaproteobacteria</taxon>
        <taxon>Enterobacterales</taxon>
        <taxon>Morganellaceae</taxon>
        <taxon>Photorhabdus</taxon>
    </lineage>
</organism>
<dbReference type="Pfam" id="PF00005">
    <property type="entry name" value="ABC_tran"/>
    <property type="match status" value="1"/>
</dbReference>
<evidence type="ECO:0000313" key="6">
    <source>
        <dbReference type="EMBL" id="AKH62679.1"/>
    </source>
</evidence>
<reference evidence="7" key="2">
    <citation type="submission" date="2015-03" db="EMBL/GenBank/DDBJ databases">
        <title>Genome sequence of Azospirillum thiophilum strain DSM 21654T.</title>
        <authorList>
            <person name="Kwak Y."/>
            <person name="Shin J.-H."/>
        </authorList>
    </citation>
    <scope>NUCLEOTIDE SEQUENCE [LARGE SCALE GENOMIC DNA]</scope>
    <source>
        <strain evidence="7">DSM 15199</strain>
    </source>
</reference>
<dbReference type="GO" id="GO:0090374">
    <property type="term" value="P:oligopeptide export from mitochondrion"/>
    <property type="evidence" value="ECO:0007669"/>
    <property type="project" value="TreeGrafter"/>
</dbReference>
<dbReference type="Gene3D" id="3.40.50.300">
    <property type="entry name" value="P-loop containing nucleotide triphosphate hydrolases"/>
    <property type="match status" value="1"/>
</dbReference>
<dbReference type="KEGG" id="ptt:VY86_04305"/>
<name>A0A0F7LHS6_9GAMM</name>
<comment type="subcellular location">
    <subcellularLocation>
        <location evidence="1">Cell membrane</location>
        <topology evidence="1">Multi-pass membrane protein</topology>
    </subcellularLocation>
</comment>
<evidence type="ECO:0000256" key="2">
    <source>
        <dbReference type="ARBA" id="ARBA00022692"/>
    </source>
</evidence>
<dbReference type="GO" id="GO:0005524">
    <property type="term" value="F:ATP binding"/>
    <property type="evidence" value="ECO:0007669"/>
    <property type="project" value="InterPro"/>
</dbReference>
<sequence length="169" mass="18990">MKCYLNTPIEHSESSVNLSSLRGEVTFEDVCFRYQADGKWDINNLSLNIKAGEVIGVVGRSGSGKSTLTKLIQRFYISEKGRIMLDELDLALAEPTWLRRHIGVVQQENVLFNRTIKENITLTQPSASLELIIQACKQAGTHDFIMQLSKGYDTPGREHTFLPPPLNEP</sequence>
<keyword evidence="3" id="KW-1133">Transmembrane helix</keyword>
<dbReference type="SUPFAM" id="SSF52540">
    <property type="entry name" value="P-loop containing nucleoside triphosphate hydrolases"/>
    <property type="match status" value="1"/>
</dbReference>
<proteinExistence type="predicted"/>
<dbReference type="Proteomes" id="UP000034866">
    <property type="component" value="Chromosome"/>
</dbReference>
<dbReference type="InterPro" id="IPR027417">
    <property type="entry name" value="P-loop_NTPase"/>
</dbReference>
<feature type="domain" description="ABC transporter" evidence="5">
    <location>
        <begin position="43"/>
        <end position="151"/>
    </location>
</feature>
<dbReference type="GO" id="GO:0015421">
    <property type="term" value="F:ABC-type oligopeptide transporter activity"/>
    <property type="evidence" value="ECO:0007669"/>
    <property type="project" value="TreeGrafter"/>
</dbReference>
<evidence type="ECO:0000313" key="7">
    <source>
        <dbReference type="Proteomes" id="UP000034866"/>
    </source>
</evidence>
<dbReference type="PANTHER" id="PTHR43394:SF1">
    <property type="entry name" value="ATP-BINDING CASSETTE SUB-FAMILY B MEMBER 10, MITOCHONDRIAL"/>
    <property type="match status" value="1"/>
</dbReference>
<dbReference type="InterPro" id="IPR003439">
    <property type="entry name" value="ABC_transporter-like_ATP-bd"/>
</dbReference>
<dbReference type="InterPro" id="IPR036640">
    <property type="entry name" value="ABC1_TM_sf"/>
</dbReference>
<evidence type="ECO:0000256" key="3">
    <source>
        <dbReference type="ARBA" id="ARBA00022989"/>
    </source>
</evidence>
<dbReference type="AlphaFoldDB" id="A0A0F7LHS6"/>
<reference evidence="6 7" key="1">
    <citation type="journal article" date="2015" name="J. Biotechnol.">
        <title>Complete genome sequence of Photorhabdus temperata subsp. thracensis 39-8(T), an entomopathogenic bacterium for the improved commercial bioinsecticide.</title>
        <authorList>
            <person name="Kwak Y."/>
            <person name="Shin J.H."/>
        </authorList>
    </citation>
    <scope>NUCLEOTIDE SEQUENCE [LARGE SCALE GENOMIC DNA]</scope>
    <source>
        <strain evidence="6 7">DSM 15199</strain>
    </source>
</reference>
<dbReference type="PANTHER" id="PTHR43394">
    <property type="entry name" value="ATP-DEPENDENT PERMEASE MDL1, MITOCHONDRIAL"/>
    <property type="match status" value="1"/>
</dbReference>
<evidence type="ECO:0000259" key="5">
    <source>
        <dbReference type="Pfam" id="PF00005"/>
    </source>
</evidence>
<dbReference type="PATRIC" id="fig|230089.6.peg.967"/>
<gene>
    <name evidence="6" type="ORF">VY86_04305</name>
</gene>
<dbReference type="GO" id="GO:0016887">
    <property type="term" value="F:ATP hydrolysis activity"/>
    <property type="evidence" value="ECO:0007669"/>
    <property type="project" value="InterPro"/>
</dbReference>
<keyword evidence="2" id="KW-0812">Transmembrane</keyword>
<dbReference type="GO" id="GO:0005886">
    <property type="term" value="C:plasma membrane"/>
    <property type="evidence" value="ECO:0007669"/>
    <property type="project" value="UniProtKB-SubCell"/>
</dbReference>
<evidence type="ECO:0000256" key="4">
    <source>
        <dbReference type="ARBA" id="ARBA00023136"/>
    </source>
</evidence>
<keyword evidence="4" id="KW-0472">Membrane</keyword>
<dbReference type="STRING" id="230089.VY86_04305"/>
<dbReference type="EMBL" id="CP011104">
    <property type="protein sequence ID" value="AKH62679.1"/>
    <property type="molecule type" value="Genomic_DNA"/>
</dbReference>
<evidence type="ECO:0000256" key="1">
    <source>
        <dbReference type="ARBA" id="ARBA00004651"/>
    </source>
</evidence>
<accession>A0A0F7LHS6</accession>
<keyword evidence="7" id="KW-1185">Reference proteome</keyword>